<evidence type="ECO:0000313" key="2">
    <source>
        <dbReference type="WBParaSite" id="PDA_v2.g25524.t1"/>
    </source>
</evidence>
<protein>
    <submittedName>
        <fullName evidence="2">CUB domain-containing protein</fullName>
    </submittedName>
</protein>
<organism evidence="1 2">
    <name type="scientific">Panagrolaimus davidi</name>
    <dbReference type="NCBI Taxonomy" id="227884"/>
    <lineage>
        <taxon>Eukaryota</taxon>
        <taxon>Metazoa</taxon>
        <taxon>Ecdysozoa</taxon>
        <taxon>Nematoda</taxon>
        <taxon>Chromadorea</taxon>
        <taxon>Rhabditida</taxon>
        <taxon>Tylenchina</taxon>
        <taxon>Panagrolaimomorpha</taxon>
        <taxon>Panagrolaimoidea</taxon>
        <taxon>Panagrolaimidae</taxon>
        <taxon>Panagrolaimus</taxon>
    </lineage>
</organism>
<name>A0A914Q8W1_9BILA</name>
<dbReference type="WBParaSite" id="PDA_v2.g25524.t1">
    <property type="protein sequence ID" value="PDA_v2.g25524.t1"/>
    <property type="gene ID" value="PDA_v2.g25524"/>
</dbReference>
<keyword evidence="1" id="KW-1185">Reference proteome</keyword>
<evidence type="ECO:0000313" key="1">
    <source>
        <dbReference type="Proteomes" id="UP000887578"/>
    </source>
</evidence>
<dbReference type="Proteomes" id="UP000887578">
    <property type="component" value="Unplaced"/>
</dbReference>
<dbReference type="AlphaFoldDB" id="A0A914Q8W1"/>
<accession>A0A914Q8W1</accession>
<reference evidence="2" key="1">
    <citation type="submission" date="2022-11" db="UniProtKB">
        <authorList>
            <consortium name="WormBaseParasite"/>
        </authorList>
    </citation>
    <scope>IDENTIFICATION</scope>
</reference>
<sequence length="466" mass="53484">MENSSSSEFSAYVSIFKLQFDISEANCSLINTETGVKWTNIENTGYLKNSKCSYKTVVKPNTEIWVKKETMLIEAFVDHIYFYFNEFENVPNDVTGMPALSLFPNSDNIERTVLWEFISDGSVESLGFSLIFEEILHTMFLYANSSNIFQVITTSDLYAKRISINFDVVGPPIDVSTIILTNDKPYFAYHLCENNTPYLFNIQLSPELKLQNASIEMYSTLENIETAILFFSNESITHKMNFKNCFADNSDKSSCKTYKTEFSVFHFSDNAYYCYYSIYLLLQSSTHTNGCVFKNNIHNMNYDHKTYPLIVSAMSNNISSCRIFVFPDVFISHITSIWTTPKINGSLKIYAGSESKELAKIEAASTSSWRDIVLNSDIYNIEIPINAAIVIYVDFPINSKIQDFPYNSILTSPHFGEPKMKLDVVDKDPYMSFEIKNYDVQFSLIEYKLHSQIQFYFIVGGKARIK</sequence>
<proteinExistence type="predicted"/>